<comment type="caution">
    <text evidence="2">The sequence shown here is derived from an EMBL/GenBank/DDBJ whole genome shotgun (WGS) entry which is preliminary data.</text>
</comment>
<dbReference type="AlphaFoldDB" id="A0A8J2JSN7"/>
<reference evidence="2" key="1">
    <citation type="submission" date="2021-06" db="EMBL/GenBank/DDBJ databases">
        <authorList>
            <person name="Hodson N. C."/>
            <person name="Mongue J. A."/>
            <person name="Jaron S. K."/>
        </authorList>
    </citation>
    <scope>NUCLEOTIDE SEQUENCE</scope>
</reference>
<keyword evidence="1" id="KW-1133">Transmembrane helix</keyword>
<proteinExistence type="predicted"/>
<organism evidence="2 3">
    <name type="scientific">Allacma fusca</name>
    <dbReference type="NCBI Taxonomy" id="39272"/>
    <lineage>
        <taxon>Eukaryota</taxon>
        <taxon>Metazoa</taxon>
        <taxon>Ecdysozoa</taxon>
        <taxon>Arthropoda</taxon>
        <taxon>Hexapoda</taxon>
        <taxon>Collembola</taxon>
        <taxon>Symphypleona</taxon>
        <taxon>Sminthuridae</taxon>
        <taxon>Allacma</taxon>
    </lineage>
</organism>
<evidence type="ECO:0000256" key="1">
    <source>
        <dbReference type="SAM" id="Phobius"/>
    </source>
</evidence>
<evidence type="ECO:0000313" key="3">
    <source>
        <dbReference type="Proteomes" id="UP000708208"/>
    </source>
</evidence>
<name>A0A8J2JSN7_9HEXA</name>
<keyword evidence="3" id="KW-1185">Reference proteome</keyword>
<evidence type="ECO:0000313" key="2">
    <source>
        <dbReference type="EMBL" id="CAG7691213.1"/>
    </source>
</evidence>
<accession>A0A8J2JSN7</accession>
<sequence>MQPQAVHSSVYNTVYYFFGHMVMSGLVAYLLTTSVETPFMQLEKM</sequence>
<gene>
    <name evidence="2" type="ORF">AFUS01_LOCUS3574</name>
</gene>
<feature type="non-terminal residue" evidence="2">
    <location>
        <position position="45"/>
    </location>
</feature>
<keyword evidence="1" id="KW-0472">Membrane</keyword>
<dbReference type="OrthoDB" id="10006435at2759"/>
<keyword evidence="1" id="KW-0812">Transmembrane</keyword>
<protein>
    <submittedName>
        <fullName evidence="2">Uncharacterized protein</fullName>
    </submittedName>
</protein>
<dbReference type="Proteomes" id="UP000708208">
    <property type="component" value="Unassembled WGS sequence"/>
</dbReference>
<dbReference type="EMBL" id="CAJVCH010021571">
    <property type="protein sequence ID" value="CAG7691213.1"/>
    <property type="molecule type" value="Genomic_DNA"/>
</dbReference>
<feature type="transmembrane region" description="Helical" evidence="1">
    <location>
        <begin position="14"/>
        <end position="35"/>
    </location>
</feature>